<dbReference type="Pfam" id="PF03732">
    <property type="entry name" value="Retrotrans_gag"/>
    <property type="match status" value="1"/>
</dbReference>
<evidence type="ECO:0000313" key="4">
    <source>
        <dbReference type="Proteomes" id="UP001227230"/>
    </source>
</evidence>
<evidence type="ECO:0000256" key="1">
    <source>
        <dbReference type="SAM" id="MobiDB-lite"/>
    </source>
</evidence>
<dbReference type="Proteomes" id="UP001227230">
    <property type="component" value="Chromosome 12"/>
</dbReference>
<dbReference type="CDD" id="cd00303">
    <property type="entry name" value="retropepsin_like"/>
    <property type="match status" value="1"/>
</dbReference>
<dbReference type="PANTHER" id="PTHR15503:SF45">
    <property type="entry name" value="RNA-DIRECTED DNA POLYMERASE HOMOLOG"/>
    <property type="match status" value="1"/>
</dbReference>
<accession>A0ABY9CYA5</accession>
<dbReference type="SUPFAM" id="SSF50630">
    <property type="entry name" value="Acid proteases"/>
    <property type="match status" value="1"/>
</dbReference>
<keyword evidence="4" id="KW-1185">Reference proteome</keyword>
<protein>
    <recommendedName>
        <fullName evidence="2">Retrotransposon gag domain-containing protein</fullName>
    </recommendedName>
</protein>
<dbReference type="InterPro" id="IPR032567">
    <property type="entry name" value="RTL1-rel"/>
</dbReference>
<dbReference type="EMBL" id="CP126659">
    <property type="protein sequence ID" value="WKA00340.1"/>
    <property type="molecule type" value="Genomic_DNA"/>
</dbReference>
<dbReference type="InterPro" id="IPR005162">
    <property type="entry name" value="Retrotrans_gag_dom"/>
</dbReference>
<dbReference type="InterPro" id="IPR001969">
    <property type="entry name" value="Aspartic_peptidase_AS"/>
</dbReference>
<gene>
    <name evidence="3" type="ORF">VitviT2T_018702</name>
</gene>
<sequence length="408" mass="45664">MAGGSAMEALRERMTQIEEALGEWPREDGTVASWAEHTKGEVQVQRSMLESHDNFFEEKLAEFKTEMQSRIDDFKETLQSYGEDIAILKKAVLQGSASGPEAPSKVRVLEPKGFNGNRNAKELENFLWDIEQMEDDAESGRPQISTWETLKKELKDQFLPTNTAWVAREALKRLRHTGSVREYVKEFSSLMLDIKNMSEEDKLFNFMSGLQGWAQTELRRQGVRDLPIAMPAADCLVDYKMGGAISTTQRPRSEGGKKAKIEGKTKESRWKKQNKKPAVGGKPVEKTTKVVQQTTRMTGCFICNGPHRAKDCPKREKLSALVTADDKGDSDLDTPPRVNPLQLLNVIHGETPVQKSLMHIHAIVNGVQVKALVDSGATHNFMATKEVARLGLKLEEDTSRIKAINSKA</sequence>
<feature type="domain" description="Retrotransposon gag" evidence="2">
    <location>
        <begin position="140"/>
        <end position="211"/>
    </location>
</feature>
<name>A0ABY9CYA5_VITVI</name>
<evidence type="ECO:0000259" key="2">
    <source>
        <dbReference type="Pfam" id="PF03732"/>
    </source>
</evidence>
<organism evidence="3 4">
    <name type="scientific">Vitis vinifera</name>
    <name type="common">Grape</name>
    <dbReference type="NCBI Taxonomy" id="29760"/>
    <lineage>
        <taxon>Eukaryota</taxon>
        <taxon>Viridiplantae</taxon>
        <taxon>Streptophyta</taxon>
        <taxon>Embryophyta</taxon>
        <taxon>Tracheophyta</taxon>
        <taxon>Spermatophyta</taxon>
        <taxon>Magnoliopsida</taxon>
        <taxon>eudicotyledons</taxon>
        <taxon>Gunneridae</taxon>
        <taxon>Pentapetalae</taxon>
        <taxon>rosids</taxon>
        <taxon>Vitales</taxon>
        <taxon>Vitaceae</taxon>
        <taxon>Viteae</taxon>
        <taxon>Vitis</taxon>
    </lineage>
</organism>
<dbReference type="InterPro" id="IPR021109">
    <property type="entry name" value="Peptidase_aspartic_dom_sf"/>
</dbReference>
<dbReference type="Pfam" id="PF13975">
    <property type="entry name" value="gag-asp_proteas"/>
    <property type="match status" value="1"/>
</dbReference>
<proteinExistence type="predicted"/>
<feature type="region of interest" description="Disordered" evidence="1">
    <location>
        <begin position="247"/>
        <end position="286"/>
    </location>
</feature>
<feature type="compositionally biased region" description="Basic and acidic residues" evidence="1">
    <location>
        <begin position="251"/>
        <end position="270"/>
    </location>
</feature>
<reference evidence="3 4" key="1">
    <citation type="journal article" date="2023" name="Hortic Res">
        <title>The complete reference genome for grapevine (Vitis vinifera L.) genetics and breeding.</title>
        <authorList>
            <person name="Shi X."/>
            <person name="Cao S."/>
            <person name="Wang X."/>
            <person name="Huang S."/>
            <person name="Wang Y."/>
            <person name="Liu Z."/>
            <person name="Liu W."/>
            <person name="Leng X."/>
            <person name="Peng Y."/>
            <person name="Wang N."/>
            <person name="Wang Y."/>
            <person name="Ma Z."/>
            <person name="Xu X."/>
            <person name="Zhang F."/>
            <person name="Xue H."/>
            <person name="Zhong H."/>
            <person name="Wang Y."/>
            <person name="Zhang K."/>
            <person name="Velt A."/>
            <person name="Avia K."/>
            <person name="Holtgrawe D."/>
            <person name="Grimplet J."/>
            <person name="Matus J.T."/>
            <person name="Ware D."/>
            <person name="Wu X."/>
            <person name="Wang H."/>
            <person name="Liu C."/>
            <person name="Fang Y."/>
            <person name="Rustenholz C."/>
            <person name="Cheng Z."/>
            <person name="Xiao H."/>
            <person name="Zhou Y."/>
        </authorList>
    </citation>
    <scope>NUCLEOTIDE SEQUENCE [LARGE SCALE GENOMIC DNA]</scope>
    <source>
        <strain evidence="4">cv. Pinot noir / PN40024</strain>
        <tissue evidence="3">Leaf</tissue>
    </source>
</reference>
<dbReference type="Gene3D" id="2.40.70.10">
    <property type="entry name" value="Acid Proteases"/>
    <property type="match status" value="1"/>
</dbReference>
<evidence type="ECO:0000313" key="3">
    <source>
        <dbReference type="EMBL" id="WKA00340.1"/>
    </source>
</evidence>
<dbReference type="PANTHER" id="PTHR15503">
    <property type="entry name" value="LDOC1 RELATED"/>
    <property type="match status" value="1"/>
</dbReference>
<dbReference type="PROSITE" id="PS00141">
    <property type="entry name" value="ASP_PROTEASE"/>
    <property type="match status" value="1"/>
</dbReference>